<dbReference type="AlphaFoldDB" id="A0A7C3QY97"/>
<proteinExistence type="predicted"/>
<protein>
    <submittedName>
        <fullName evidence="1">Uncharacterized protein</fullName>
    </submittedName>
</protein>
<comment type="caution">
    <text evidence="1">The sequence shown here is derived from an EMBL/GenBank/DDBJ whole genome shotgun (WGS) entry which is preliminary data.</text>
</comment>
<name>A0A7C3QY97_9BACT</name>
<organism evidence="1">
    <name type="scientific">Leptospirillum ferriphilum</name>
    <dbReference type="NCBI Taxonomy" id="178606"/>
    <lineage>
        <taxon>Bacteria</taxon>
        <taxon>Pseudomonadati</taxon>
        <taxon>Nitrospirota</taxon>
        <taxon>Nitrospiria</taxon>
        <taxon>Nitrospirales</taxon>
        <taxon>Nitrospiraceae</taxon>
        <taxon>Leptospirillum</taxon>
    </lineage>
</organism>
<gene>
    <name evidence="1" type="ORF">ENX03_01380</name>
</gene>
<sequence length="82" mass="9409">MRKVIHVADCMDLETDTMIRIDNLEAMITILRLGIEGDDESVPTATILKHYLFHLGQEVDLIRQNLAKVTFQKNSETEETHV</sequence>
<reference evidence="1" key="1">
    <citation type="journal article" date="2020" name="mSystems">
        <title>Genome- and Community-Level Interaction Insights into Carbon Utilization and Element Cycling Functions of Hydrothermarchaeota in Hydrothermal Sediment.</title>
        <authorList>
            <person name="Zhou Z."/>
            <person name="Liu Y."/>
            <person name="Xu W."/>
            <person name="Pan J."/>
            <person name="Luo Z.H."/>
            <person name="Li M."/>
        </authorList>
    </citation>
    <scope>NUCLEOTIDE SEQUENCE [LARGE SCALE GENOMIC DNA]</scope>
    <source>
        <strain evidence="1">SpSt-902</strain>
    </source>
</reference>
<dbReference type="EMBL" id="DTMM01000027">
    <property type="protein sequence ID" value="HFT92594.1"/>
    <property type="molecule type" value="Genomic_DNA"/>
</dbReference>
<accession>A0A7C3QY97</accession>
<evidence type="ECO:0000313" key="1">
    <source>
        <dbReference type="EMBL" id="HFT92594.1"/>
    </source>
</evidence>